<gene>
    <name evidence="3" type="ORF">UX31_C0017G0004</name>
</gene>
<evidence type="ECO:0000256" key="1">
    <source>
        <dbReference type="SAM" id="Phobius"/>
    </source>
</evidence>
<evidence type="ECO:0000313" key="3">
    <source>
        <dbReference type="EMBL" id="KKU21420.1"/>
    </source>
</evidence>
<comment type="caution">
    <text evidence="3">The sequence shown here is derived from an EMBL/GenBank/DDBJ whole genome shotgun (WGS) entry which is preliminary data.</text>
</comment>
<dbReference type="EMBL" id="LCLS01000017">
    <property type="protein sequence ID" value="KKU21420.1"/>
    <property type="molecule type" value="Genomic_DNA"/>
</dbReference>
<keyword evidence="1" id="KW-0472">Membrane</keyword>
<dbReference type="Pfam" id="PF18895">
    <property type="entry name" value="T4SS_pilin"/>
    <property type="match status" value="2"/>
</dbReference>
<feature type="signal peptide" evidence="2">
    <location>
        <begin position="1"/>
        <end position="24"/>
    </location>
</feature>
<dbReference type="InterPro" id="IPR043993">
    <property type="entry name" value="T4SS_pilin"/>
</dbReference>
<sequence>MKFLKKIWVYVLLGSVSLVHTALAQPSGDAPDVGGTAEDPLGVTGIHQLQNPLAATTTDVLIATVGQFLIKISTALLVIFILWGALQLMTSGGSPERVEKGRKTIYWAILGFIVLLVAGGIGALIANILGRSDVPIEGAEAVDAPITNFSELEGVLMNISRWMFGILMALSIIMILYSAFLYIFSAGSEDKIKKAKDTLMYAIIAVAVAVFAGGVGVLIKNFVSPPESTISGGGGGNPLVE</sequence>
<name>A0A0G1RKE7_9BACT</name>
<feature type="transmembrane region" description="Helical" evidence="1">
    <location>
        <begin position="162"/>
        <end position="186"/>
    </location>
</feature>
<feature type="transmembrane region" description="Helical" evidence="1">
    <location>
        <begin position="105"/>
        <end position="129"/>
    </location>
</feature>
<dbReference type="AlphaFoldDB" id="A0A0G1RKE7"/>
<reference evidence="3 4" key="1">
    <citation type="journal article" date="2015" name="Nature">
        <title>rRNA introns, odd ribosomes, and small enigmatic genomes across a large radiation of phyla.</title>
        <authorList>
            <person name="Brown C.T."/>
            <person name="Hug L.A."/>
            <person name="Thomas B.C."/>
            <person name="Sharon I."/>
            <person name="Castelle C.J."/>
            <person name="Singh A."/>
            <person name="Wilkins M.J."/>
            <person name="Williams K.H."/>
            <person name="Banfield J.F."/>
        </authorList>
    </citation>
    <scope>NUCLEOTIDE SEQUENCE [LARGE SCALE GENOMIC DNA]</scope>
</reference>
<evidence type="ECO:0000256" key="2">
    <source>
        <dbReference type="SAM" id="SignalP"/>
    </source>
</evidence>
<organism evidence="3 4">
    <name type="scientific">Candidatus Nomurabacteria bacterium GW2011_GWA1_46_11</name>
    <dbReference type="NCBI Taxonomy" id="1618732"/>
    <lineage>
        <taxon>Bacteria</taxon>
        <taxon>Candidatus Nomuraibacteriota</taxon>
    </lineage>
</organism>
<evidence type="ECO:0000313" key="4">
    <source>
        <dbReference type="Proteomes" id="UP000034107"/>
    </source>
</evidence>
<feature type="transmembrane region" description="Helical" evidence="1">
    <location>
        <begin position="198"/>
        <end position="219"/>
    </location>
</feature>
<feature type="transmembrane region" description="Helical" evidence="1">
    <location>
        <begin position="60"/>
        <end position="84"/>
    </location>
</feature>
<keyword evidence="1" id="KW-0812">Transmembrane</keyword>
<keyword evidence="2" id="KW-0732">Signal</keyword>
<keyword evidence="1" id="KW-1133">Transmembrane helix</keyword>
<protein>
    <submittedName>
        <fullName evidence="3">Uncharacterized protein</fullName>
    </submittedName>
</protein>
<accession>A0A0G1RKE7</accession>
<dbReference type="Proteomes" id="UP000034107">
    <property type="component" value="Unassembled WGS sequence"/>
</dbReference>
<feature type="chain" id="PRO_5002539404" evidence="2">
    <location>
        <begin position="25"/>
        <end position="241"/>
    </location>
</feature>
<proteinExistence type="predicted"/>